<dbReference type="EMBL" id="KZ679689">
    <property type="protein sequence ID" value="PTB50046.1"/>
    <property type="molecule type" value="Genomic_DNA"/>
</dbReference>
<dbReference type="Proteomes" id="UP000241690">
    <property type="component" value="Unassembled WGS sequence"/>
</dbReference>
<dbReference type="GeneID" id="36629679"/>
<evidence type="ECO:0000256" key="1">
    <source>
        <dbReference type="SAM" id="MobiDB-lite"/>
    </source>
</evidence>
<feature type="region of interest" description="Disordered" evidence="1">
    <location>
        <begin position="1"/>
        <end position="27"/>
    </location>
</feature>
<sequence>MLASGLCAVTNESHSPQSSPDSCYRFSDQVSLSPKKERESDREPPRFCCRARTGGCSRCSYMYQVGLVFRTGIAAHPRPHSHRVRSTGTGYLATETCPQTGLDAALKPQTARIQDPTVGHAYTLLQCPRPAFTILYEHSAAPYESTLDRLVLPLSPPLPLHGWPTTVQASMDLSCPSNSAPHRQLEPLIHSVPESAPPAWMLCAGRYQQIAWLTAWRTSHLLRVHVLHCGLTASPQEIKGRISIHGQCRWSFVYEYSKLDLDNTHCPNTVQITTYGRSYRHSTKCEITDRSSLGPRICRPDLNWAPSWLLAHSSSPTNGINDHLTASFSRLVRRRYVRLLVRDLLLTNSVPILQAMPPRFWHLVPSTPRTWSISLHGEISPSSARKLGQFRLSVRLGIFWSGAWGAVEMSTS</sequence>
<reference evidence="2 3" key="1">
    <citation type="submission" date="2016-07" db="EMBL/GenBank/DDBJ databases">
        <title>Multiple horizontal gene transfer events from other fungi enriched the ability of initially mycotrophic Trichoderma (Ascomycota) to feed on dead plant biomass.</title>
        <authorList>
            <consortium name="DOE Joint Genome Institute"/>
            <person name="Aerts A."/>
            <person name="Atanasova L."/>
            <person name="Chenthamara K."/>
            <person name="Zhang J."/>
            <person name="Grujic M."/>
            <person name="Henrissat B."/>
            <person name="Kuo A."/>
            <person name="Salamov A."/>
            <person name="Lipzen A."/>
            <person name="Labutti K."/>
            <person name="Barry K."/>
            <person name="Miao Y."/>
            <person name="Rahimi M.J."/>
            <person name="Shen Q."/>
            <person name="Grigoriev I.V."/>
            <person name="Kubicek C.P."/>
            <person name="Druzhinina I.S."/>
        </authorList>
    </citation>
    <scope>NUCLEOTIDE SEQUENCE [LARGE SCALE GENOMIC DNA]</scope>
    <source>
        <strain evidence="2 3">CBS 226.95</strain>
    </source>
</reference>
<keyword evidence="3" id="KW-1185">Reference proteome</keyword>
<name>A0A2T3ZZ02_TRIHA</name>
<organism evidence="2 3">
    <name type="scientific">Trichoderma harzianum CBS 226.95</name>
    <dbReference type="NCBI Taxonomy" id="983964"/>
    <lineage>
        <taxon>Eukaryota</taxon>
        <taxon>Fungi</taxon>
        <taxon>Dikarya</taxon>
        <taxon>Ascomycota</taxon>
        <taxon>Pezizomycotina</taxon>
        <taxon>Sordariomycetes</taxon>
        <taxon>Hypocreomycetidae</taxon>
        <taxon>Hypocreales</taxon>
        <taxon>Hypocreaceae</taxon>
        <taxon>Trichoderma</taxon>
    </lineage>
</organism>
<protein>
    <submittedName>
        <fullName evidence="2">Uncharacterized protein</fullName>
    </submittedName>
</protein>
<evidence type="ECO:0000313" key="3">
    <source>
        <dbReference type="Proteomes" id="UP000241690"/>
    </source>
</evidence>
<feature type="compositionally biased region" description="Polar residues" evidence="1">
    <location>
        <begin position="10"/>
        <end position="21"/>
    </location>
</feature>
<accession>A0A2T3ZZ02</accession>
<proteinExistence type="predicted"/>
<dbReference type="RefSeq" id="XP_024769723.1">
    <property type="nucleotide sequence ID" value="XM_024921103.1"/>
</dbReference>
<dbReference type="AlphaFoldDB" id="A0A2T3ZZ02"/>
<gene>
    <name evidence="2" type="ORF">M431DRAFT_541662</name>
</gene>
<evidence type="ECO:0000313" key="2">
    <source>
        <dbReference type="EMBL" id="PTB50046.1"/>
    </source>
</evidence>